<dbReference type="RefSeq" id="WP_126574283.1">
    <property type="nucleotide sequence ID" value="NZ_RXZH01000004.1"/>
</dbReference>
<dbReference type="InterPro" id="IPR000182">
    <property type="entry name" value="GNAT_dom"/>
</dbReference>
<dbReference type="PANTHER" id="PTHR13947">
    <property type="entry name" value="GNAT FAMILY N-ACETYLTRANSFERASE"/>
    <property type="match status" value="1"/>
</dbReference>
<dbReference type="CDD" id="cd04301">
    <property type="entry name" value="NAT_SF"/>
    <property type="match status" value="1"/>
</dbReference>
<dbReference type="InterPro" id="IPR016181">
    <property type="entry name" value="Acyl_CoA_acyltransferase"/>
</dbReference>
<dbReference type="EMBL" id="RXZH01000004">
    <property type="protein sequence ID" value="RTZ15553.1"/>
    <property type="molecule type" value="Genomic_DNA"/>
</dbReference>
<gene>
    <name evidence="3" type="ORF">EJ063_10740</name>
</gene>
<dbReference type="PANTHER" id="PTHR13947:SF37">
    <property type="entry name" value="LD18367P"/>
    <property type="match status" value="1"/>
</dbReference>
<evidence type="ECO:0000313" key="3">
    <source>
        <dbReference type="EMBL" id="RTZ15553.1"/>
    </source>
</evidence>
<reference evidence="3 4" key="1">
    <citation type="submission" date="2018-12" db="EMBL/GenBank/DDBJ databases">
        <title>Vibrio sp. isolated from China Sea.</title>
        <authorList>
            <person name="Li Y."/>
        </authorList>
    </citation>
    <scope>NUCLEOTIDE SEQUENCE [LARGE SCALE GENOMIC DNA]</scope>
    <source>
        <strain evidence="3 4">BEI207</strain>
    </source>
</reference>
<proteinExistence type="predicted"/>
<keyword evidence="4" id="KW-1185">Reference proteome</keyword>
<dbReference type="OrthoDB" id="5419426at2"/>
<dbReference type="AlphaFoldDB" id="A0A432CV25"/>
<sequence>MTILIEPIRPEHDAEICTIIKAVGAEFGAVGEGFGPSDPEVEAMSQYYTLDKNSVYLVATLNGNIVGGCGIAPFNGSSTTCELKKLFLLPESRGLGIGASLSEQCLAFAKQQRFTQCYLDTLSSMDSAIRLYEKLGFKHLTQPLEGTEHGGCDIWMLKSFEY</sequence>
<dbReference type="Gene3D" id="3.40.630.30">
    <property type="match status" value="1"/>
</dbReference>
<dbReference type="Pfam" id="PF00583">
    <property type="entry name" value="Acetyltransf_1"/>
    <property type="match status" value="1"/>
</dbReference>
<evidence type="ECO:0000256" key="1">
    <source>
        <dbReference type="ARBA" id="ARBA00022679"/>
    </source>
</evidence>
<dbReference type="Proteomes" id="UP000268973">
    <property type="component" value="Unassembled WGS sequence"/>
</dbReference>
<evidence type="ECO:0000259" key="2">
    <source>
        <dbReference type="PROSITE" id="PS51186"/>
    </source>
</evidence>
<feature type="domain" description="N-acetyltransferase" evidence="2">
    <location>
        <begin position="3"/>
        <end position="161"/>
    </location>
</feature>
<protein>
    <submittedName>
        <fullName evidence="3">GNAT family N-acetyltransferase</fullName>
    </submittedName>
</protein>
<organism evidence="3 4">
    <name type="scientific">Vibrio aquaticus</name>
    <dbReference type="NCBI Taxonomy" id="2496559"/>
    <lineage>
        <taxon>Bacteria</taxon>
        <taxon>Pseudomonadati</taxon>
        <taxon>Pseudomonadota</taxon>
        <taxon>Gammaproteobacteria</taxon>
        <taxon>Vibrionales</taxon>
        <taxon>Vibrionaceae</taxon>
        <taxon>Vibrio</taxon>
    </lineage>
</organism>
<accession>A0A432CV25</accession>
<dbReference type="SUPFAM" id="SSF55729">
    <property type="entry name" value="Acyl-CoA N-acyltransferases (Nat)"/>
    <property type="match status" value="1"/>
</dbReference>
<comment type="caution">
    <text evidence="3">The sequence shown here is derived from an EMBL/GenBank/DDBJ whole genome shotgun (WGS) entry which is preliminary data.</text>
</comment>
<name>A0A432CV25_9VIBR</name>
<dbReference type="PROSITE" id="PS51186">
    <property type="entry name" value="GNAT"/>
    <property type="match status" value="1"/>
</dbReference>
<evidence type="ECO:0000313" key="4">
    <source>
        <dbReference type="Proteomes" id="UP000268973"/>
    </source>
</evidence>
<dbReference type="GO" id="GO:0008080">
    <property type="term" value="F:N-acetyltransferase activity"/>
    <property type="evidence" value="ECO:0007669"/>
    <property type="project" value="InterPro"/>
</dbReference>
<dbReference type="InterPro" id="IPR050769">
    <property type="entry name" value="NAT_camello-type"/>
</dbReference>
<keyword evidence="1 3" id="KW-0808">Transferase</keyword>